<proteinExistence type="predicted"/>
<protein>
    <recommendedName>
        <fullName evidence="1">Galactose-1-phosphate uridyl transferase C-terminal domain-containing protein</fullName>
    </recommendedName>
</protein>
<feature type="non-terminal residue" evidence="2">
    <location>
        <position position="1"/>
    </location>
</feature>
<dbReference type="Proteomes" id="UP000759131">
    <property type="component" value="Unassembled WGS sequence"/>
</dbReference>
<dbReference type="GO" id="GO:0008270">
    <property type="term" value="F:zinc ion binding"/>
    <property type="evidence" value="ECO:0007669"/>
    <property type="project" value="InterPro"/>
</dbReference>
<dbReference type="PANTHER" id="PTHR11943:SF1">
    <property type="entry name" value="GALACTOSE-1-PHOSPHATE URIDYLYLTRANSFERASE"/>
    <property type="match status" value="1"/>
</dbReference>
<dbReference type="EMBL" id="OC898615">
    <property type="protein sequence ID" value="CAD7648600.1"/>
    <property type="molecule type" value="Genomic_DNA"/>
</dbReference>
<feature type="domain" description="Galactose-1-phosphate uridyl transferase C-terminal" evidence="1">
    <location>
        <begin position="8"/>
        <end position="40"/>
    </location>
</feature>
<name>A0A7R9LXQ2_9ACAR</name>
<dbReference type="EMBL" id="CAJPIZ010044040">
    <property type="protein sequence ID" value="CAG2122061.1"/>
    <property type="molecule type" value="Genomic_DNA"/>
</dbReference>
<dbReference type="OrthoDB" id="418412at2759"/>
<dbReference type="InterPro" id="IPR005850">
    <property type="entry name" value="GalP_Utransf_C"/>
</dbReference>
<keyword evidence="3" id="KW-1185">Reference proteome</keyword>
<dbReference type="InterPro" id="IPR036265">
    <property type="entry name" value="HIT-like_sf"/>
</dbReference>
<dbReference type="GO" id="GO:0005737">
    <property type="term" value="C:cytoplasm"/>
    <property type="evidence" value="ECO:0007669"/>
    <property type="project" value="TreeGrafter"/>
</dbReference>
<organism evidence="2">
    <name type="scientific">Medioppia subpectinata</name>
    <dbReference type="NCBI Taxonomy" id="1979941"/>
    <lineage>
        <taxon>Eukaryota</taxon>
        <taxon>Metazoa</taxon>
        <taxon>Ecdysozoa</taxon>
        <taxon>Arthropoda</taxon>
        <taxon>Chelicerata</taxon>
        <taxon>Arachnida</taxon>
        <taxon>Acari</taxon>
        <taxon>Acariformes</taxon>
        <taxon>Sarcoptiformes</taxon>
        <taxon>Oribatida</taxon>
        <taxon>Brachypylina</taxon>
        <taxon>Oppioidea</taxon>
        <taxon>Oppiidae</taxon>
        <taxon>Medioppia</taxon>
    </lineage>
</organism>
<evidence type="ECO:0000313" key="2">
    <source>
        <dbReference type="EMBL" id="CAD7648600.1"/>
    </source>
</evidence>
<reference evidence="2" key="1">
    <citation type="submission" date="2020-11" db="EMBL/GenBank/DDBJ databases">
        <authorList>
            <person name="Tran Van P."/>
        </authorList>
    </citation>
    <scope>NUCLEOTIDE SEQUENCE</scope>
</reference>
<dbReference type="GO" id="GO:0008108">
    <property type="term" value="F:UDP-glucose:hexose-1-phosphate uridylyltransferase activity"/>
    <property type="evidence" value="ECO:0007669"/>
    <property type="project" value="InterPro"/>
</dbReference>
<gene>
    <name evidence="2" type="ORF">OSB1V03_LOCUS22007</name>
</gene>
<dbReference type="Pfam" id="PF02744">
    <property type="entry name" value="GalP_UDP_tr_C"/>
    <property type="match status" value="1"/>
</dbReference>
<accession>A0A7R9LXQ2</accession>
<dbReference type="AlphaFoldDB" id="A0A7R9LXQ2"/>
<evidence type="ECO:0000259" key="1">
    <source>
        <dbReference type="Pfam" id="PF02744"/>
    </source>
</evidence>
<sequence>APTGDHYAKDMNHWVLHAIYYPPLLRSATVKKFMVGYEMRLNDCEKRQKFITKKEIK</sequence>
<dbReference type="PANTHER" id="PTHR11943">
    <property type="entry name" value="GALACTOSE-1-PHOSPHATE URIDYLYLTRANSFERASE"/>
    <property type="match status" value="1"/>
</dbReference>
<dbReference type="Gene3D" id="3.30.428.10">
    <property type="entry name" value="HIT-like"/>
    <property type="match status" value="1"/>
</dbReference>
<dbReference type="InterPro" id="IPR001937">
    <property type="entry name" value="GalP_UDPtransf1"/>
</dbReference>
<dbReference type="GO" id="GO:0033499">
    <property type="term" value="P:galactose catabolic process via UDP-galactose, Leloir pathway"/>
    <property type="evidence" value="ECO:0007669"/>
    <property type="project" value="TreeGrafter"/>
</dbReference>
<evidence type="ECO:0000313" key="3">
    <source>
        <dbReference type="Proteomes" id="UP000759131"/>
    </source>
</evidence>
<dbReference type="SUPFAM" id="SSF54197">
    <property type="entry name" value="HIT-like"/>
    <property type="match status" value="1"/>
</dbReference>